<gene>
    <name evidence="10" type="primary">miaA</name>
    <name evidence="14" type="ORF">SAMN05446037_1001198</name>
</gene>
<evidence type="ECO:0000256" key="7">
    <source>
        <dbReference type="ARBA" id="ARBA00022840"/>
    </source>
</evidence>
<dbReference type="Gene3D" id="1.10.20.140">
    <property type="match status" value="1"/>
</dbReference>
<accession>A0A238ZYG0</accession>
<evidence type="ECO:0000256" key="4">
    <source>
        <dbReference type="ARBA" id="ARBA00022679"/>
    </source>
</evidence>
<proteinExistence type="inferred from homology"/>
<evidence type="ECO:0000256" key="6">
    <source>
        <dbReference type="ARBA" id="ARBA00022741"/>
    </source>
</evidence>
<evidence type="ECO:0000256" key="2">
    <source>
        <dbReference type="ARBA" id="ARBA00003213"/>
    </source>
</evidence>
<feature type="site" description="Interaction with substrate tRNA" evidence="10">
    <location>
        <position position="125"/>
    </location>
</feature>
<dbReference type="NCBIfam" id="TIGR00174">
    <property type="entry name" value="miaA"/>
    <property type="match status" value="1"/>
</dbReference>
<keyword evidence="15" id="KW-1185">Reference proteome</keyword>
<dbReference type="RefSeq" id="WP_089280987.1">
    <property type="nucleotide sequence ID" value="NZ_FZOJ01000001.1"/>
</dbReference>
<dbReference type="InterPro" id="IPR039657">
    <property type="entry name" value="Dimethylallyltransferase"/>
</dbReference>
<dbReference type="HAMAP" id="MF_00185">
    <property type="entry name" value="IPP_trans"/>
    <property type="match status" value="1"/>
</dbReference>
<keyword evidence="4 10" id="KW-0808">Transferase</keyword>
<dbReference type="Gene3D" id="3.40.50.300">
    <property type="entry name" value="P-loop containing nucleotide triphosphate hydrolases"/>
    <property type="match status" value="1"/>
</dbReference>
<comment type="subunit">
    <text evidence="10">Monomer.</text>
</comment>
<dbReference type="PANTHER" id="PTHR11088:SF60">
    <property type="entry name" value="TRNA DIMETHYLALLYLTRANSFERASE"/>
    <property type="match status" value="1"/>
</dbReference>
<comment type="catalytic activity">
    <reaction evidence="9 10 11">
        <text>adenosine(37) in tRNA + dimethylallyl diphosphate = N(6)-dimethylallyladenosine(37) in tRNA + diphosphate</text>
        <dbReference type="Rhea" id="RHEA:26482"/>
        <dbReference type="Rhea" id="RHEA-COMP:10162"/>
        <dbReference type="Rhea" id="RHEA-COMP:10375"/>
        <dbReference type="ChEBI" id="CHEBI:33019"/>
        <dbReference type="ChEBI" id="CHEBI:57623"/>
        <dbReference type="ChEBI" id="CHEBI:74411"/>
        <dbReference type="ChEBI" id="CHEBI:74415"/>
        <dbReference type="EC" id="2.5.1.75"/>
    </reaction>
</comment>
<evidence type="ECO:0000313" key="14">
    <source>
        <dbReference type="EMBL" id="SNR88041.1"/>
    </source>
</evidence>
<evidence type="ECO:0000256" key="5">
    <source>
        <dbReference type="ARBA" id="ARBA00022694"/>
    </source>
</evidence>
<evidence type="ECO:0000256" key="3">
    <source>
        <dbReference type="ARBA" id="ARBA00005842"/>
    </source>
</evidence>
<comment type="caution">
    <text evidence="10">Lacks conserved residue(s) required for the propagation of feature annotation.</text>
</comment>
<keyword evidence="7 10" id="KW-0067">ATP-binding</keyword>
<dbReference type="SUPFAM" id="SSF52540">
    <property type="entry name" value="P-loop containing nucleoside triphosphate hydrolases"/>
    <property type="match status" value="2"/>
</dbReference>
<dbReference type="OrthoDB" id="9776390at2"/>
<protein>
    <recommendedName>
        <fullName evidence="10">tRNA dimethylallyltransferase</fullName>
        <ecNumber evidence="10">2.5.1.75</ecNumber>
    </recommendedName>
    <alternativeName>
        <fullName evidence="10">Dimethylallyl diphosphate:tRNA dimethylallyltransferase</fullName>
        <shortName evidence="10">DMAPP:tRNA dimethylallyltransferase</shortName>
        <shortName evidence="10">DMATase</shortName>
    </alternativeName>
    <alternativeName>
        <fullName evidence="10">Isopentenyl-diphosphate:tRNA isopentenyltransferase</fullName>
        <shortName evidence="10">IPP transferase</shortName>
        <shortName evidence="10">IPPT</shortName>
        <shortName evidence="10">IPTase</shortName>
    </alternativeName>
</protein>
<dbReference type="GO" id="GO:0006400">
    <property type="term" value="P:tRNA modification"/>
    <property type="evidence" value="ECO:0007669"/>
    <property type="project" value="TreeGrafter"/>
</dbReference>
<evidence type="ECO:0000256" key="13">
    <source>
        <dbReference type="RuleBase" id="RU003785"/>
    </source>
</evidence>
<evidence type="ECO:0000313" key="15">
    <source>
        <dbReference type="Proteomes" id="UP000198304"/>
    </source>
</evidence>
<sequence>MDKKKLLIIAGPTAVGKTDTSIELARRLNGEIISADSMQIYKYMDIGTAKPAPEEMKGVPHHLIDIIDPDQEYSVAVFQKEARKLITEINHKHRLPIVVGGTGLYVNSIIYDMDFTSTVSNWDLRNQLQEEALEYGNEYIHNKLKAIDPQAAERIHKNNVKRVIRAIEVFNESGDSIGDFHKDVKFNNEYDLVLIGLTRDRQELYERVNQRVDIMMNNGLIEEVKSLIDLGYSEDLVAFKGLGYKEIISHLKGEYSLIEAIEILKRDTRRYAKRQLTWFKRLEKMKWYNLSEYTSNEKLIDNIMEYVEGHFDIL</sequence>
<dbReference type="InterPro" id="IPR018022">
    <property type="entry name" value="IPT"/>
</dbReference>
<dbReference type="EMBL" id="FZOJ01000001">
    <property type="protein sequence ID" value="SNR88041.1"/>
    <property type="molecule type" value="Genomic_DNA"/>
</dbReference>
<evidence type="ECO:0000256" key="8">
    <source>
        <dbReference type="ARBA" id="ARBA00022842"/>
    </source>
</evidence>
<keyword evidence="8 10" id="KW-0460">Magnesium</keyword>
<comment type="similarity">
    <text evidence="3 10 13">Belongs to the IPP transferase family.</text>
</comment>
<evidence type="ECO:0000256" key="11">
    <source>
        <dbReference type="RuleBase" id="RU003783"/>
    </source>
</evidence>
<feature type="binding site" evidence="10">
    <location>
        <begin position="11"/>
        <end position="18"/>
    </location>
    <ligand>
        <name>ATP</name>
        <dbReference type="ChEBI" id="CHEBI:30616"/>
    </ligand>
</feature>
<evidence type="ECO:0000256" key="12">
    <source>
        <dbReference type="RuleBase" id="RU003784"/>
    </source>
</evidence>
<evidence type="ECO:0000256" key="9">
    <source>
        <dbReference type="ARBA" id="ARBA00049563"/>
    </source>
</evidence>
<feature type="region of interest" description="Interaction with substrate tRNA" evidence="10">
    <location>
        <begin position="36"/>
        <end position="39"/>
    </location>
</feature>
<dbReference type="GO" id="GO:0052381">
    <property type="term" value="F:tRNA dimethylallyltransferase activity"/>
    <property type="evidence" value="ECO:0007669"/>
    <property type="project" value="UniProtKB-UniRule"/>
</dbReference>
<dbReference type="Proteomes" id="UP000198304">
    <property type="component" value="Unassembled WGS sequence"/>
</dbReference>
<evidence type="ECO:0000256" key="10">
    <source>
        <dbReference type="HAMAP-Rule" id="MF_00185"/>
    </source>
</evidence>
<keyword evidence="5 10" id="KW-0819">tRNA processing</keyword>
<dbReference type="PANTHER" id="PTHR11088">
    <property type="entry name" value="TRNA DIMETHYLALLYLTRANSFERASE"/>
    <property type="match status" value="1"/>
</dbReference>
<feature type="site" description="Interaction with substrate tRNA" evidence="10">
    <location>
        <position position="102"/>
    </location>
</feature>
<dbReference type="InterPro" id="IPR027417">
    <property type="entry name" value="P-loop_NTPase"/>
</dbReference>
<feature type="binding site" evidence="10">
    <location>
        <begin position="13"/>
        <end position="18"/>
    </location>
    <ligand>
        <name>substrate</name>
    </ligand>
</feature>
<dbReference type="GO" id="GO:0005524">
    <property type="term" value="F:ATP binding"/>
    <property type="evidence" value="ECO:0007669"/>
    <property type="project" value="UniProtKB-UniRule"/>
</dbReference>
<keyword evidence="6 10" id="KW-0547">Nucleotide-binding</keyword>
<organism evidence="14 15">
    <name type="scientific">Anaerovirgula multivorans</name>
    <dbReference type="NCBI Taxonomy" id="312168"/>
    <lineage>
        <taxon>Bacteria</taxon>
        <taxon>Bacillati</taxon>
        <taxon>Bacillota</taxon>
        <taxon>Clostridia</taxon>
        <taxon>Peptostreptococcales</taxon>
        <taxon>Natronincolaceae</taxon>
        <taxon>Anaerovirgula</taxon>
    </lineage>
</organism>
<dbReference type="Pfam" id="PF01715">
    <property type="entry name" value="IPPT"/>
    <property type="match status" value="1"/>
</dbReference>
<dbReference type="AlphaFoldDB" id="A0A238ZYG0"/>
<evidence type="ECO:0000256" key="1">
    <source>
        <dbReference type="ARBA" id="ARBA00001946"/>
    </source>
</evidence>
<name>A0A238ZYG0_9FIRM</name>
<comment type="function">
    <text evidence="2 10 12">Catalyzes the transfer of a dimethylallyl group onto the adenine at position 37 in tRNAs that read codons beginning with uridine, leading to the formation of N6-(dimethylallyl)adenosine (i(6)A).</text>
</comment>
<dbReference type="EC" id="2.5.1.75" evidence="10"/>
<comment type="cofactor">
    <cofactor evidence="1 10">
        <name>Mg(2+)</name>
        <dbReference type="ChEBI" id="CHEBI:18420"/>
    </cofactor>
</comment>
<reference evidence="14 15" key="1">
    <citation type="submission" date="2017-06" db="EMBL/GenBank/DDBJ databases">
        <authorList>
            <person name="Kim H.J."/>
            <person name="Triplett B.A."/>
        </authorList>
    </citation>
    <scope>NUCLEOTIDE SEQUENCE [LARGE SCALE GENOMIC DNA]</scope>
    <source>
        <strain evidence="14 15">SCA</strain>
    </source>
</reference>